<reference evidence="1" key="1">
    <citation type="submission" date="2019-06" db="EMBL/GenBank/DDBJ databases">
        <authorList>
            <person name="Zheng W."/>
        </authorList>
    </citation>
    <scope>NUCLEOTIDE SEQUENCE</scope>
    <source>
        <strain evidence="1">QDHG01</strain>
    </source>
</reference>
<gene>
    <name evidence="1" type="ORF">FGO68_gene4605</name>
</gene>
<accession>A0A8J8NIS8</accession>
<comment type="caution">
    <text evidence="1">The sequence shown here is derived from an EMBL/GenBank/DDBJ whole genome shotgun (WGS) entry which is preliminary data.</text>
</comment>
<name>A0A8J8NIS8_HALGN</name>
<protein>
    <submittedName>
        <fullName evidence="1">Uncharacterized protein</fullName>
    </submittedName>
</protein>
<organism evidence="1 2">
    <name type="scientific">Halteria grandinella</name>
    <dbReference type="NCBI Taxonomy" id="5974"/>
    <lineage>
        <taxon>Eukaryota</taxon>
        <taxon>Sar</taxon>
        <taxon>Alveolata</taxon>
        <taxon>Ciliophora</taxon>
        <taxon>Intramacronucleata</taxon>
        <taxon>Spirotrichea</taxon>
        <taxon>Stichotrichia</taxon>
        <taxon>Sporadotrichida</taxon>
        <taxon>Halteriidae</taxon>
        <taxon>Halteria</taxon>
    </lineage>
</organism>
<proteinExistence type="predicted"/>
<keyword evidence="2" id="KW-1185">Reference proteome</keyword>
<dbReference type="Proteomes" id="UP000785679">
    <property type="component" value="Unassembled WGS sequence"/>
</dbReference>
<sequence length="125" mass="14067">MIYILQIDLKIWIKKCRNISLRYGRKGMGEIMENQLPSNNDFLSALMSMHRNSRRSHDCMNPGPVTINSCCGVATNQFRIRGRNGLQGPGNYIGYCGTMKDIERDYICPNCAALNMLSSSDITSP</sequence>
<evidence type="ECO:0000313" key="2">
    <source>
        <dbReference type="Proteomes" id="UP000785679"/>
    </source>
</evidence>
<dbReference type="EMBL" id="RRYP01015417">
    <property type="protein sequence ID" value="TNV75508.1"/>
    <property type="molecule type" value="Genomic_DNA"/>
</dbReference>
<evidence type="ECO:0000313" key="1">
    <source>
        <dbReference type="EMBL" id="TNV75508.1"/>
    </source>
</evidence>
<dbReference type="AlphaFoldDB" id="A0A8J8NIS8"/>